<keyword evidence="2" id="KW-1185">Reference proteome</keyword>
<protein>
    <submittedName>
        <fullName evidence="1">Uncharacterized protein</fullName>
    </submittedName>
</protein>
<accession>A0A540WZV4</accession>
<name>A0A540WZV4_9BACT</name>
<dbReference type="AlphaFoldDB" id="A0A540WZV4"/>
<reference evidence="1 2" key="1">
    <citation type="submission" date="2019-06" db="EMBL/GenBank/DDBJ databases">
        <authorList>
            <person name="Livingstone P."/>
            <person name="Whitworth D."/>
        </authorList>
    </citation>
    <scope>NUCLEOTIDE SEQUENCE [LARGE SCALE GENOMIC DNA]</scope>
    <source>
        <strain evidence="1 2">AM401</strain>
    </source>
</reference>
<dbReference type="EMBL" id="VIFM01000068">
    <property type="protein sequence ID" value="TQF14463.1"/>
    <property type="molecule type" value="Genomic_DNA"/>
</dbReference>
<dbReference type="Proteomes" id="UP000315369">
    <property type="component" value="Unassembled WGS sequence"/>
</dbReference>
<comment type="caution">
    <text evidence="1">The sequence shown here is derived from an EMBL/GenBank/DDBJ whole genome shotgun (WGS) entry which is preliminary data.</text>
</comment>
<evidence type="ECO:0000313" key="1">
    <source>
        <dbReference type="EMBL" id="TQF14463.1"/>
    </source>
</evidence>
<dbReference type="RefSeq" id="WP_141643859.1">
    <property type="nucleotide sequence ID" value="NZ_VIFM01000068.1"/>
</dbReference>
<gene>
    <name evidence="1" type="ORF">FJV41_18635</name>
</gene>
<organism evidence="1 2">
    <name type="scientific">Myxococcus llanfairpwllgwyngyllgogerychwyrndrobwllllantysiliogogogochensis</name>
    <dbReference type="NCBI Taxonomy" id="2590453"/>
    <lineage>
        <taxon>Bacteria</taxon>
        <taxon>Pseudomonadati</taxon>
        <taxon>Myxococcota</taxon>
        <taxon>Myxococcia</taxon>
        <taxon>Myxococcales</taxon>
        <taxon>Cystobacterineae</taxon>
        <taxon>Myxococcaceae</taxon>
        <taxon>Myxococcus</taxon>
    </lineage>
</organism>
<evidence type="ECO:0000313" key="2">
    <source>
        <dbReference type="Proteomes" id="UP000315369"/>
    </source>
</evidence>
<sequence>MDKKMRLGGGGDSFRIPPLEVDLATASTDIVIVADSGLGVVKRERFHAHVDAVRAIRGVDARRAPRHGAPALHDA</sequence>
<proteinExistence type="predicted"/>